<evidence type="ECO:0000313" key="4">
    <source>
        <dbReference type="Proteomes" id="UP000030651"/>
    </source>
</evidence>
<dbReference type="HOGENOM" id="CLU_000022_59_2_1"/>
<dbReference type="GeneID" id="19265155"/>
<dbReference type="EMBL" id="KI912109">
    <property type="protein sequence ID" value="ETS86314.1"/>
    <property type="molecule type" value="Genomic_DNA"/>
</dbReference>
<dbReference type="GO" id="GO:0016405">
    <property type="term" value="F:CoA-ligase activity"/>
    <property type="evidence" value="ECO:0007669"/>
    <property type="project" value="TreeGrafter"/>
</dbReference>
<organism evidence="3 4">
    <name type="scientific">Pestalotiopsis fici (strain W106-1 / CGMCC3.15140)</name>
    <dbReference type="NCBI Taxonomy" id="1229662"/>
    <lineage>
        <taxon>Eukaryota</taxon>
        <taxon>Fungi</taxon>
        <taxon>Dikarya</taxon>
        <taxon>Ascomycota</taxon>
        <taxon>Pezizomycotina</taxon>
        <taxon>Sordariomycetes</taxon>
        <taxon>Xylariomycetidae</taxon>
        <taxon>Amphisphaeriales</taxon>
        <taxon>Sporocadaceae</taxon>
        <taxon>Pestalotiopsis</taxon>
    </lineage>
</organism>
<dbReference type="AlphaFoldDB" id="W3XJW5"/>
<keyword evidence="4" id="KW-1185">Reference proteome</keyword>
<dbReference type="OMA" id="LQWESAK"/>
<dbReference type="Pfam" id="PF00501">
    <property type="entry name" value="AMP-binding"/>
    <property type="match status" value="1"/>
</dbReference>
<proteinExistence type="predicted"/>
<evidence type="ECO:0008006" key="5">
    <source>
        <dbReference type="Google" id="ProtNLM"/>
    </source>
</evidence>
<dbReference type="PANTHER" id="PTHR24096">
    <property type="entry name" value="LONG-CHAIN-FATTY-ACID--COA LIGASE"/>
    <property type="match status" value="1"/>
</dbReference>
<dbReference type="Gene3D" id="3.30.300.30">
    <property type="match status" value="1"/>
</dbReference>
<protein>
    <recommendedName>
        <fullName evidence="5">AMP-dependent synthetase/ligase domain-containing protein</fullName>
    </recommendedName>
</protein>
<dbReference type="RefSeq" id="XP_007826914.1">
    <property type="nucleotide sequence ID" value="XM_007828723.1"/>
</dbReference>
<reference evidence="4" key="1">
    <citation type="journal article" date="2015" name="BMC Genomics">
        <title>Genomic and transcriptomic analysis of the endophytic fungus Pestalotiopsis fici reveals its lifestyle and high potential for synthesis of natural products.</title>
        <authorList>
            <person name="Wang X."/>
            <person name="Zhang X."/>
            <person name="Liu L."/>
            <person name="Xiang M."/>
            <person name="Wang W."/>
            <person name="Sun X."/>
            <person name="Che Y."/>
            <person name="Guo L."/>
            <person name="Liu G."/>
            <person name="Guo L."/>
            <person name="Wang C."/>
            <person name="Yin W.B."/>
            <person name="Stadler M."/>
            <person name="Zhang X."/>
            <person name="Liu X."/>
        </authorList>
    </citation>
    <scope>NUCLEOTIDE SEQUENCE [LARGE SCALE GENOMIC DNA]</scope>
    <source>
        <strain evidence="4">W106-1 / CGMCC3.15140</strain>
    </source>
</reference>
<evidence type="ECO:0000259" key="1">
    <source>
        <dbReference type="Pfam" id="PF00501"/>
    </source>
</evidence>
<name>W3XJW5_PESFW</name>
<evidence type="ECO:0000259" key="2">
    <source>
        <dbReference type="Pfam" id="PF13193"/>
    </source>
</evidence>
<dbReference type="InterPro" id="IPR025110">
    <property type="entry name" value="AMP-bd_C"/>
</dbReference>
<dbReference type="InterPro" id="IPR000873">
    <property type="entry name" value="AMP-dep_synth/lig_dom"/>
</dbReference>
<dbReference type="Pfam" id="PF13193">
    <property type="entry name" value="AMP-binding_C"/>
    <property type="match status" value="1"/>
</dbReference>
<dbReference type="STRING" id="1229662.W3XJW5"/>
<dbReference type="Proteomes" id="UP000030651">
    <property type="component" value="Unassembled WGS sequence"/>
</dbReference>
<evidence type="ECO:0000313" key="3">
    <source>
        <dbReference type="EMBL" id="ETS86314.1"/>
    </source>
</evidence>
<feature type="domain" description="AMP-binding enzyme C-terminal" evidence="2">
    <location>
        <begin position="480"/>
        <end position="564"/>
    </location>
</feature>
<dbReference type="eggNOG" id="KOG1176">
    <property type="taxonomic scope" value="Eukaryota"/>
</dbReference>
<feature type="domain" description="AMP-dependent synthetase/ligase" evidence="1">
    <location>
        <begin position="42"/>
        <end position="424"/>
    </location>
</feature>
<sequence>MIFTPPSWLPAIEQDLSKVGTVGDFALQGTLGNASGPRVDEPTFISASTQKERTPAQIAQNVEALAAGLAHELQWSPNAPAQGGKVVAILSENTVDYLVYCWAVHRLRGTCLLLHGTTSPQENAKHLQRSDCRTLIVSPALLQSGRAAAAAASTSEAGIRVYLTERVATDSAQVNVNGNSDTDLKTIEELVSFGKTLSPLPALDWSPEEAQSSIAYLCATSGTSGVQRLARLSHRGIILNILQVSALESTIRHRDVEIVLGVLPLSHVQGVIASHGTVYLRDRLILHTTFDMKAAMMSIQTYRINRLYLVPSVLAALVGNQFLFKIFDLSSVDTVYVGAGSLSSELYAKTKAVQPNWNLVNGYGLTESSMVVAMSSSQEPGPGPVGILLPLYQARLRREDGSDVEAFDEPGELLLSSPNQASGYIGDEEAATATFRDGWLHTGDVAIFRQSPRGDSHLYIVDRLRDMIKVKGMQVSPVAIEECLRQHPGVADVAVIGVPDNVAGERAKAFVVPMKNPDPTAKPADPETLFEQWDEHVQSKLTEPHWLRGRYELLEALPRNTSGKVAKGLLRAM</sequence>
<gene>
    <name evidence="3" type="ORF">PFICI_00142</name>
</gene>
<dbReference type="PANTHER" id="PTHR24096:SF422">
    <property type="entry name" value="BCDNA.GH02901"/>
    <property type="match status" value="1"/>
</dbReference>
<accession>W3XJW5</accession>
<dbReference type="OrthoDB" id="6509636at2759"/>
<dbReference type="InterPro" id="IPR042099">
    <property type="entry name" value="ANL_N_sf"/>
</dbReference>
<dbReference type="InParanoid" id="W3XJW5"/>
<dbReference type="Gene3D" id="3.40.50.12780">
    <property type="entry name" value="N-terminal domain of ligase-like"/>
    <property type="match status" value="1"/>
</dbReference>
<dbReference type="InterPro" id="IPR045851">
    <property type="entry name" value="AMP-bd_C_sf"/>
</dbReference>
<dbReference type="SUPFAM" id="SSF56801">
    <property type="entry name" value="Acetyl-CoA synthetase-like"/>
    <property type="match status" value="1"/>
</dbReference>
<dbReference type="KEGG" id="pfy:PFICI_00142"/>